<dbReference type="EMBL" id="LOBR01000073">
    <property type="protein sequence ID" value="KYN84999.1"/>
    <property type="molecule type" value="Genomic_DNA"/>
</dbReference>
<comment type="caution">
    <text evidence="1">The sequence shown here is derived from an EMBL/GenBank/DDBJ whole genome shotgun (WGS) entry which is preliminary data.</text>
</comment>
<dbReference type="RefSeq" id="WP_061897705.1">
    <property type="nucleotide sequence ID" value="NZ_CP195598.1"/>
</dbReference>
<dbReference type="AntiFam" id="ANF00277">
    <property type="entry name" value="Spurious ORF (formerly Pfam entry PF11665)"/>
</dbReference>
<gene>
    <name evidence="1" type="ORF">ATY37_20010</name>
</gene>
<evidence type="ECO:0000313" key="1">
    <source>
        <dbReference type="EMBL" id="KYN84999.1"/>
    </source>
</evidence>
<dbReference type="Proteomes" id="UP000075346">
    <property type="component" value="Unassembled WGS sequence"/>
</dbReference>
<name>A0A151KUQ5_9VIBR</name>
<evidence type="ECO:0000313" key="2">
    <source>
        <dbReference type="Proteomes" id="UP000075346"/>
    </source>
</evidence>
<sequence>MAQSRFGSFAFALSFPEVNSQNLLVSKANEWLQSLSQFGFSNSSVLLVSQIGLISALINLKVLKFKLTNCLSGIRNAWHFQHAVGFVIKLVCGSLSSALLTP</sequence>
<dbReference type="AlphaFoldDB" id="A0A151KUQ5"/>
<reference evidence="2" key="1">
    <citation type="submission" date="2015-12" db="EMBL/GenBank/DDBJ databases">
        <authorList>
            <person name="Shamseldin A."/>
            <person name="Moawad H."/>
            <person name="Abd El-Rahim W.M."/>
            <person name="Sadowsky M.J."/>
        </authorList>
    </citation>
    <scope>NUCLEOTIDE SEQUENCE [LARGE SCALE GENOMIC DNA]</scope>
    <source>
        <strain evidence="2">2538-88</strain>
    </source>
</reference>
<organism evidence="1 2">
    <name type="scientific">Vibrio cidicii</name>
    <dbReference type="NCBI Taxonomy" id="1763883"/>
    <lineage>
        <taxon>Bacteria</taxon>
        <taxon>Pseudomonadati</taxon>
        <taxon>Pseudomonadota</taxon>
        <taxon>Gammaproteobacteria</taxon>
        <taxon>Vibrionales</taxon>
        <taxon>Vibrionaceae</taxon>
        <taxon>Vibrio</taxon>
    </lineage>
</organism>
<accession>A0A151KUQ5</accession>
<proteinExistence type="predicted"/>
<protein>
    <submittedName>
        <fullName evidence="1">Uncharacterized protein</fullName>
    </submittedName>
</protein>